<dbReference type="PANTHER" id="PTHR43806">
    <property type="entry name" value="PEPTIDASE S8"/>
    <property type="match status" value="1"/>
</dbReference>
<dbReference type="SUPFAM" id="SSF54897">
    <property type="entry name" value="Protease propeptides/inhibitors"/>
    <property type="match status" value="1"/>
</dbReference>
<dbReference type="CDD" id="cd04077">
    <property type="entry name" value="Peptidases_S8_PCSK9_ProteinaseK_like"/>
    <property type="match status" value="1"/>
</dbReference>
<dbReference type="InterPro" id="IPR022398">
    <property type="entry name" value="Peptidase_S8_His-AS"/>
</dbReference>
<dbReference type="Gene3D" id="3.30.70.80">
    <property type="entry name" value="Peptidase S8 propeptide/proteinase inhibitor I9"/>
    <property type="match status" value="1"/>
</dbReference>
<dbReference type="InterPro" id="IPR023827">
    <property type="entry name" value="Peptidase_S8_Asp-AS"/>
</dbReference>
<name>A0A7S9KKX9_EPIFF</name>
<feature type="signal peptide" evidence="8">
    <location>
        <begin position="1"/>
        <end position="21"/>
    </location>
</feature>
<feature type="active site" description="Charge relay system" evidence="6">
    <location>
        <position position="346"/>
    </location>
</feature>
<evidence type="ECO:0000256" key="3">
    <source>
        <dbReference type="ARBA" id="ARBA00022729"/>
    </source>
</evidence>
<proteinExistence type="inferred from homology"/>
<comment type="similarity">
    <text evidence="1 6 7">Belongs to the peptidase S8 family.</text>
</comment>
<dbReference type="InterPro" id="IPR050131">
    <property type="entry name" value="Peptidase_S8_subtilisin-like"/>
</dbReference>
<evidence type="ECO:0000313" key="12">
    <source>
        <dbReference type="Proteomes" id="UP000594364"/>
    </source>
</evidence>
<dbReference type="Proteomes" id="UP000594364">
    <property type="component" value="Chromosome 1"/>
</dbReference>
<keyword evidence="5 6" id="KW-0720">Serine protease</keyword>
<feature type="active site" description="Charge relay system" evidence="6">
    <location>
        <position position="158"/>
    </location>
</feature>
<dbReference type="AlphaFoldDB" id="A0A7S9KKX9"/>
<dbReference type="Pfam" id="PF05922">
    <property type="entry name" value="Inhibitor_I9"/>
    <property type="match status" value="1"/>
</dbReference>
<dbReference type="PROSITE" id="PS00138">
    <property type="entry name" value="SUBTILASE_SER"/>
    <property type="match status" value="1"/>
</dbReference>
<evidence type="ECO:0000313" key="11">
    <source>
        <dbReference type="EMBL" id="QPG94219.1"/>
    </source>
</evidence>
<accession>A0A7S9KKX9</accession>
<organism evidence="11 12">
    <name type="scientific">Epichloe festucae (strain Fl1)</name>
    <dbReference type="NCBI Taxonomy" id="877507"/>
    <lineage>
        <taxon>Eukaryota</taxon>
        <taxon>Fungi</taxon>
        <taxon>Dikarya</taxon>
        <taxon>Ascomycota</taxon>
        <taxon>Pezizomycotina</taxon>
        <taxon>Sordariomycetes</taxon>
        <taxon>Hypocreomycetidae</taxon>
        <taxon>Hypocreales</taxon>
        <taxon>Clavicipitaceae</taxon>
        <taxon>Epichloe</taxon>
    </lineage>
</organism>
<dbReference type="InterPro" id="IPR036852">
    <property type="entry name" value="Peptidase_S8/S53_dom_sf"/>
</dbReference>
<dbReference type="GO" id="GO:0005576">
    <property type="term" value="C:extracellular region"/>
    <property type="evidence" value="ECO:0007669"/>
    <property type="project" value="UniProtKB-ARBA"/>
</dbReference>
<evidence type="ECO:0000259" key="10">
    <source>
        <dbReference type="Pfam" id="PF05922"/>
    </source>
</evidence>
<dbReference type="InterPro" id="IPR010259">
    <property type="entry name" value="S8pro/Inhibitor_I9"/>
</dbReference>
<evidence type="ECO:0000256" key="8">
    <source>
        <dbReference type="SAM" id="SignalP"/>
    </source>
</evidence>
<keyword evidence="3 8" id="KW-0732">Signal</keyword>
<dbReference type="InterPro" id="IPR000209">
    <property type="entry name" value="Peptidase_S8/S53_dom"/>
</dbReference>
<dbReference type="InterPro" id="IPR037045">
    <property type="entry name" value="S8pro/Inhibitor_I9_sf"/>
</dbReference>
<evidence type="ECO:0000256" key="1">
    <source>
        <dbReference type="ARBA" id="ARBA00011073"/>
    </source>
</evidence>
<dbReference type="GO" id="GO:0004252">
    <property type="term" value="F:serine-type endopeptidase activity"/>
    <property type="evidence" value="ECO:0007669"/>
    <property type="project" value="UniProtKB-UniRule"/>
</dbReference>
<keyword evidence="12" id="KW-1185">Reference proteome</keyword>
<dbReference type="PROSITE" id="PS00137">
    <property type="entry name" value="SUBTILASE_HIS"/>
    <property type="match status" value="1"/>
</dbReference>
<gene>
    <name evidence="11" type="ORF">C2857_005407</name>
</gene>
<reference evidence="11 12" key="1">
    <citation type="journal article" date="2018" name="PLoS Genet.">
        <title>Repeat elements organise 3D genome structure and mediate transcription in the filamentous fungus Epichloe festucae.</title>
        <authorList>
            <person name="Winter D.J."/>
            <person name="Ganley A.R.D."/>
            <person name="Young C.A."/>
            <person name="Liachko I."/>
            <person name="Schardl C.L."/>
            <person name="Dupont P.Y."/>
            <person name="Berry D."/>
            <person name="Ram A."/>
            <person name="Scott B."/>
            <person name="Cox M.P."/>
        </authorList>
    </citation>
    <scope>NUCLEOTIDE SEQUENCE [LARGE SCALE GENOMIC DNA]</scope>
    <source>
        <strain evidence="11 12">Fl1</strain>
    </source>
</reference>
<evidence type="ECO:0000256" key="5">
    <source>
        <dbReference type="ARBA" id="ARBA00022825"/>
    </source>
</evidence>
<dbReference type="PROSITE" id="PS51892">
    <property type="entry name" value="SUBTILASE"/>
    <property type="match status" value="1"/>
</dbReference>
<dbReference type="OrthoDB" id="206201at2759"/>
<dbReference type="PRINTS" id="PR00723">
    <property type="entry name" value="SUBTILISIN"/>
</dbReference>
<evidence type="ECO:0000256" key="7">
    <source>
        <dbReference type="RuleBase" id="RU003355"/>
    </source>
</evidence>
<feature type="domain" description="Inhibitor I9" evidence="10">
    <location>
        <begin position="36"/>
        <end position="116"/>
    </location>
</feature>
<dbReference type="FunFam" id="3.40.50.200:FF:000007">
    <property type="entry name" value="Subtilisin-like serine protease"/>
    <property type="match status" value="1"/>
</dbReference>
<feature type="domain" description="Peptidase S8/S53" evidence="9">
    <location>
        <begin position="149"/>
        <end position="377"/>
    </location>
</feature>
<feature type="active site" description="Charge relay system" evidence="6">
    <location>
        <position position="190"/>
    </location>
</feature>
<dbReference type="InterPro" id="IPR034193">
    <property type="entry name" value="PCSK9_ProteinaseK-like"/>
</dbReference>
<protein>
    <submittedName>
        <fullName evidence="11">Uncharacterized protein</fullName>
    </submittedName>
</protein>
<dbReference type="InterPro" id="IPR015500">
    <property type="entry name" value="Peptidase_S8_subtilisin-rel"/>
</dbReference>
<dbReference type="SUPFAM" id="SSF52743">
    <property type="entry name" value="Subtilisin-like"/>
    <property type="match status" value="1"/>
</dbReference>
<dbReference type="GO" id="GO:0006508">
    <property type="term" value="P:proteolysis"/>
    <property type="evidence" value="ECO:0007669"/>
    <property type="project" value="UniProtKB-KW"/>
</dbReference>
<dbReference type="PROSITE" id="PS00136">
    <property type="entry name" value="SUBTILASE_ASP"/>
    <property type="match status" value="1"/>
</dbReference>
<evidence type="ECO:0000256" key="4">
    <source>
        <dbReference type="ARBA" id="ARBA00022801"/>
    </source>
</evidence>
<sequence length="401" mass="42568">MVSFRRLATLLVAALLPLGNASPLPETRAASVVEGKYIITLKDDISAAALGGHMNWVRDVHENSLGRRQLSFAGVEKTFGVGNFNAYAGHFDADTLERIRNSPEVADVEQQQLYYLSRLATQKNSTYGLATISHRRPGATEYVYDESAGEGSTVYVLDSGIDIDHEEFQGRAGLGYNAVKHAPARDVDGHGTHVAGTVGSRTYGVAKRAKLVDVKLFHDGASTTEVILDGTEWAIKDIIAKKIQNRAILNMSFGGGKSAVQNKLVKTAYDAGILCVIAAGNEATDAEDRSPASSPDGITVAAIDDEWKLWQYSNYGSGVHILAPGVNVLSTYIGSKTATQEDSGTSMAAPHVAGLAAYLAAAENINTVKELKARILALGTNGTATSVKQGTVNLVAYNGNK</sequence>
<keyword evidence="2 6" id="KW-0645">Protease</keyword>
<feature type="chain" id="PRO_5034365265" evidence="8">
    <location>
        <begin position="22"/>
        <end position="401"/>
    </location>
</feature>
<dbReference type="Gene3D" id="3.40.50.200">
    <property type="entry name" value="Peptidase S8/S53 domain"/>
    <property type="match status" value="1"/>
</dbReference>
<dbReference type="InterPro" id="IPR023828">
    <property type="entry name" value="Peptidase_S8_Ser-AS"/>
</dbReference>
<dbReference type="PANTHER" id="PTHR43806:SF58">
    <property type="entry name" value="ALKALINE PROTEASE 1-RELATED"/>
    <property type="match status" value="1"/>
</dbReference>
<dbReference type="Pfam" id="PF00082">
    <property type="entry name" value="Peptidase_S8"/>
    <property type="match status" value="1"/>
</dbReference>
<keyword evidence="4 6" id="KW-0378">Hydrolase</keyword>
<evidence type="ECO:0000256" key="2">
    <source>
        <dbReference type="ARBA" id="ARBA00022670"/>
    </source>
</evidence>
<evidence type="ECO:0000256" key="6">
    <source>
        <dbReference type="PROSITE-ProRule" id="PRU01240"/>
    </source>
</evidence>
<dbReference type="EMBL" id="CP031385">
    <property type="protein sequence ID" value="QPG94219.1"/>
    <property type="molecule type" value="Genomic_DNA"/>
</dbReference>
<evidence type="ECO:0000259" key="9">
    <source>
        <dbReference type="Pfam" id="PF00082"/>
    </source>
</evidence>